<dbReference type="Proteomes" id="UP000425817">
    <property type="component" value="Chromosome"/>
</dbReference>
<dbReference type="EMBL" id="CP046622">
    <property type="protein sequence ID" value="QGW84201.1"/>
    <property type="molecule type" value="Genomic_DNA"/>
</dbReference>
<evidence type="ECO:0000313" key="2">
    <source>
        <dbReference type="EMBL" id="QGW84201.1"/>
    </source>
</evidence>
<dbReference type="Gene3D" id="3.90.25.10">
    <property type="entry name" value="UDP-galactose 4-epimerase, domain 1"/>
    <property type="match status" value="1"/>
</dbReference>
<dbReference type="InterPro" id="IPR008030">
    <property type="entry name" value="NmrA-like"/>
</dbReference>
<reference evidence="2 3" key="1">
    <citation type="submission" date="2019-12" db="EMBL/GenBank/DDBJ databases">
        <title>Hybrid Genome Assemblies of two High G+C Isolates from Undergraduate Microbiology Courses.</title>
        <authorList>
            <person name="Ne Ville C.J."/>
            <person name="Enright D."/>
            <person name="Hernandez I."/>
            <person name="Dodsworth J."/>
            <person name="Orwin P.M."/>
        </authorList>
    </citation>
    <scope>NUCLEOTIDE SEQUENCE [LARGE SCALE GENOMIC DNA]</scope>
    <source>
        <strain evidence="2 3">CSUSB</strain>
    </source>
</reference>
<sequence length="310" mass="32307">MAPIATSPMKGTAMYVLLGSNGNITSKVAALLLAEGTAAVRVIGRNAGSLASLKAAGADVAAGDIADADFLARAFAGAAAVYTMIPTDYAAHDMAAEQDRLGDAIARAVAAAEVKRVVNLSSVGAHVNSGTGPIAGLHRQERRLDELAGVDVLHVRPGYFFENHLAAIEMIRSIGAYADMTAPDSPLPMVATADIAQVIARELRTPSGKGKRVLHLRAPSLYTMKEATALLGEAIGRPDLAYVQSDPEQAKAALMQQGFSASAAAQLAEMSEAFSLGRLDGEYDKGPTEITPTTLADFAARVFRPAFEET</sequence>
<protein>
    <submittedName>
        <fullName evidence="2">NAD(P)H-binding protein</fullName>
    </submittedName>
</protein>
<dbReference type="Gene3D" id="3.40.50.720">
    <property type="entry name" value="NAD(P)-binding Rossmann-like Domain"/>
    <property type="match status" value="1"/>
</dbReference>
<dbReference type="Pfam" id="PF05368">
    <property type="entry name" value="NmrA"/>
    <property type="match status" value="1"/>
</dbReference>
<evidence type="ECO:0000313" key="3">
    <source>
        <dbReference type="Proteomes" id="UP000425817"/>
    </source>
</evidence>
<dbReference type="SUPFAM" id="SSF51735">
    <property type="entry name" value="NAD(P)-binding Rossmann-fold domains"/>
    <property type="match status" value="1"/>
</dbReference>
<proteinExistence type="predicted"/>
<dbReference type="PANTHER" id="PTHR43162">
    <property type="match status" value="1"/>
</dbReference>
<organism evidence="2 3">
    <name type="scientific">Variovorax paradoxus</name>
    <dbReference type="NCBI Taxonomy" id="34073"/>
    <lineage>
        <taxon>Bacteria</taxon>
        <taxon>Pseudomonadati</taxon>
        <taxon>Pseudomonadota</taxon>
        <taxon>Betaproteobacteria</taxon>
        <taxon>Burkholderiales</taxon>
        <taxon>Comamonadaceae</taxon>
        <taxon>Variovorax</taxon>
    </lineage>
</organism>
<name>A0A6I6HMK4_VARPD</name>
<dbReference type="InterPro" id="IPR051604">
    <property type="entry name" value="Ergot_Alk_Oxidoreductase"/>
</dbReference>
<accession>A0A6I6HMK4</accession>
<dbReference type="PANTHER" id="PTHR43162:SF1">
    <property type="entry name" value="PRESTALK A DIFFERENTIATION PROTEIN A"/>
    <property type="match status" value="1"/>
</dbReference>
<gene>
    <name evidence="2" type="ORF">GOQ09_22635</name>
</gene>
<evidence type="ECO:0000259" key="1">
    <source>
        <dbReference type="Pfam" id="PF05368"/>
    </source>
</evidence>
<feature type="domain" description="NmrA-like" evidence="1">
    <location>
        <begin position="17"/>
        <end position="276"/>
    </location>
</feature>
<dbReference type="InterPro" id="IPR036291">
    <property type="entry name" value="NAD(P)-bd_dom_sf"/>
</dbReference>
<dbReference type="AlphaFoldDB" id="A0A6I6HMK4"/>